<keyword evidence="5" id="KW-0732">Signal</keyword>
<gene>
    <name evidence="7" type="ORF">Q5H91_10810</name>
</gene>
<keyword evidence="4" id="KW-0449">Lipoprotein</keyword>
<dbReference type="Proteomes" id="UP001230685">
    <property type="component" value="Unassembled WGS sequence"/>
</dbReference>
<organism evidence="7 8">
    <name type="scientific">Sphingomonas aurea</name>
    <dbReference type="NCBI Taxonomy" id="3063994"/>
    <lineage>
        <taxon>Bacteria</taxon>
        <taxon>Pseudomonadati</taxon>
        <taxon>Pseudomonadota</taxon>
        <taxon>Alphaproteobacteria</taxon>
        <taxon>Sphingomonadales</taxon>
        <taxon>Sphingomonadaceae</taxon>
        <taxon>Sphingomonas</taxon>
    </lineage>
</organism>
<evidence type="ECO:0000313" key="7">
    <source>
        <dbReference type="EMBL" id="MDP1027705.1"/>
    </source>
</evidence>
<comment type="caution">
    <text evidence="7">The sequence shown here is derived from an EMBL/GenBank/DDBJ whole genome shotgun (WGS) entry which is preliminary data.</text>
</comment>
<dbReference type="RefSeq" id="WP_305173417.1">
    <property type="nucleotide sequence ID" value="NZ_JAUUDS010000005.1"/>
</dbReference>
<evidence type="ECO:0000313" key="8">
    <source>
        <dbReference type="Proteomes" id="UP001230685"/>
    </source>
</evidence>
<proteinExistence type="inferred from homology"/>
<evidence type="ECO:0000256" key="2">
    <source>
        <dbReference type="ARBA" id="ARBA00008681"/>
    </source>
</evidence>
<comment type="subcellular location">
    <subcellularLocation>
        <location evidence="1">Cell outer membrane</location>
        <topology evidence="1">Lipid-anchor</topology>
    </subcellularLocation>
</comment>
<comment type="similarity">
    <text evidence="2">Belongs to the rickettsiale 17 kDa surface antigen family.</text>
</comment>
<name>A0ABT9EL60_9SPHN</name>
<evidence type="ECO:0000259" key="6">
    <source>
        <dbReference type="Pfam" id="PF05433"/>
    </source>
</evidence>
<protein>
    <recommendedName>
        <fullName evidence="3">17 kDa surface antigen</fullName>
    </recommendedName>
</protein>
<feature type="domain" description="Glycine zipper 2TM" evidence="6">
    <location>
        <begin position="60"/>
        <end position="100"/>
    </location>
</feature>
<accession>A0ABT9EL60</accession>
<dbReference type="Pfam" id="PF05433">
    <property type="entry name" value="Rick_17kDa_Anti"/>
    <property type="match status" value="1"/>
</dbReference>
<evidence type="ECO:0000256" key="1">
    <source>
        <dbReference type="ARBA" id="ARBA00004459"/>
    </source>
</evidence>
<reference evidence="7 8" key="1">
    <citation type="submission" date="2023-07" db="EMBL/GenBank/DDBJ databases">
        <authorList>
            <person name="Kim M.K."/>
        </authorList>
    </citation>
    <scope>NUCLEOTIDE SEQUENCE [LARGE SCALE GENOMIC DNA]</scope>
    <source>
        <strain evidence="7 8">KR1UV-12</strain>
    </source>
</reference>
<dbReference type="EMBL" id="JAUUDS010000005">
    <property type="protein sequence ID" value="MDP1027705.1"/>
    <property type="molecule type" value="Genomic_DNA"/>
</dbReference>
<feature type="signal peptide" evidence="5">
    <location>
        <begin position="1"/>
        <end position="24"/>
    </location>
</feature>
<feature type="chain" id="PRO_5045959496" description="17 kDa surface antigen" evidence="5">
    <location>
        <begin position="25"/>
        <end position="109"/>
    </location>
</feature>
<sequence>MFKTFTLAAAAVAMTASAVVPVSAADARPRRHWHGDRYEQRYDRRDYRDACRRKGIGSTGTVVGAIAGGLLGRTIDTRGDRTMGTLLGAGAGALAGRAVERGERPGYCR</sequence>
<evidence type="ECO:0000256" key="4">
    <source>
        <dbReference type="ARBA" id="ARBA00023288"/>
    </source>
</evidence>
<evidence type="ECO:0000256" key="5">
    <source>
        <dbReference type="SAM" id="SignalP"/>
    </source>
</evidence>
<dbReference type="InterPro" id="IPR008816">
    <property type="entry name" value="Gly_zipper_2TM_dom"/>
</dbReference>
<evidence type="ECO:0000256" key="3">
    <source>
        <dbReference type="ARBA" id="ARBA00015281"/>
    </source>
</evidence>
<keyword evidence="8" id="KW-1185">Reference proteome</keyword>